<name>A0ABY7GV08_9BACT</name>
<proteinExistence type="predicted"/>
<dbReference type="EMBL" id="CP114040">
    <property type="protein sequence ID" value="WAS90787.1"/>
    <property type="molecule type" value="Genomic_DNA"/>
</dbReference>
<dbReference type="RefSeq" id="WP_269033114.1">
    <property type="nucleotide sequence ID" value="NZ_CP114040.1"/>
</dbReference>
<evidence type="ECO:0000313" key="2">
    <source>
        <dbReference type="Proteomes" id="UP001164459"/>
    </source>
</evidence>
<keyword evidence="2" id="KW-1185">Reference proteome</keyword>
<organism evidence="1 2">
    <name type="scientific">Nannocystis punicea</name>
    <dbReference type="NCBI Taxonomy" id="2995304"/>
    <lineage>
        <taxon>Bacteria</taxon>
        <taxon>Pseudomonadati</taxon>
        <taxon>Myxococcota</taxon>
        <taxon>Polyangia</taxon>
        <taxon>Nannocystales</taxon>
        <taxon>Nannocystaceae</taxon>
        <taxon>Nannocystis</taxon>
    </lineage>
</organism>
<dbReference type="Proteomes" id="UP001164459">
    <property type="component" value="Chromosome"/>
</dbReference>
<evidence type="ECO:0000313" key="1">
    <source>
        <dbReference type="EMBL" id="WAS90787.1"/>
    </source>
</evidence>
<dbReference type="Gene3D" id="1.10.10.10">
    <property type="entry name" value="Winged helix-like DNA-binding domain superfamily/Winged helix DNA-binding domain"/>
    <property type="match status" value="1"/>
</dbReference>
<gene>
    <name evidence="1" type="ORF">O0S08_31755</name>
</gene>
<dbReference type="SUPFAM" id="SSF53335">
    <property type="entry name" value="S-adenosyl-L-methionine-dependent methyltransferases"/>
    <property type="match status" value="1"/>
</dbReference>
<sequence length="376" mass="41029">MMPPALPSLAAIAQVPEDLLAAAVDLCLDAAALPVLLRALDLDLPARLARGPATLEWLAAEQADLATDVSLEMTLELGCGTGLFARRDRRYQLTALTRSFFLNDSPLRLLGLVERHRRYVAAIAALPAALRETKRADRRVWSDRADVGAQADYFRARAAFNEASRDYFRDTAWLLARAHCRRDLHAHRVVCDIGAGPAAFAAILKAAAPHLQVHAAEVTYKDPAYLATTAADLRAADLDVALHAINVLHEELPPAIDLLTANRLFSGLGRDGAEGWAQRLHAALAPGGTLALVDFFATGEPAHDRSVAGLVALWMAWNRHELQRAPLVDPSDDRHAWGWNPPWRCDELAALLARVGFHDVRARSVVPPFALVEARK</sequence>
<protein>
    <recommendedName>
        <fullName evidence="3">O-methyltransferase</fullName>
    </recommendedName>
</protein>
<accession>A0ABY7GV08</accession>
<dbReference type="InterPro" id="IPR036388">
    <property type="entry name" value="WH-like_DNA-bd_sf"/>
</dbReference>
<dbReference type="InterPro" id="IPR029063">
    <property type="entry name" value="SAM-dependent_MTases_sf"/>
</dbReference>
<dbReference type="Gene3D" id="3.40.50.150">
    <property type="entry name" value="Vaccinia Virus protein VP39"/>
    <property type="match status" value="1"/>
</dbReference>
<reference evidence="1" key="1">
    <citation type="submission" date="2022-11" db="EMBL/GenBank/DDBJ databases">
        <title>Minimal conservation of predation-associated metabolite biosynthetic gene clusters underscores biosynthetic potential of Myxococcota including descriptions for ten novel species: Archangium lansinium sp. nov., Myxococcus landrumus sp. nov., Nannocystis bai.</title>
        <authorList>
            <person name="Ahearne A."/>
            <person name="Stevens C."/>
            <person name="Dowd S."/>
        </authorList>
    </citation>
    <scope>NUCLEOTIDE SEQUENCE</scope>
    <source>
        <strain evidence="1">Fl3</strain>
    </source>
</reference>
<evidence type="ECO:0008006" key="3">
    <source>
        <dbReference type="Google" id="ProtNLM"/>
    </source>
</evidence>